<keyword evidence="2" id="KW-1185">Reference proteome</keyword>
<name>A0A7H0HJ07_9BURK</name>
<proteinExistence type="predicted"/>
<dbReference type="EMBL" id="CP060790">
    <property type="protein sequence ID" value="QNP60523.1"/>
    <property type="molecule type" value="Genomic_DNA"/>
</dbReference>
<dbReference type="KEGG" id="amon:H9L24_06725"/>
<evidence type="ECO:0000313" key="2">
    <source>
        <dbReference type="Proteomes" id="UP000516057"/>
    </source>
</evidence>
<accession>A0A7H0HJ07</accession>
<protein>
    <submittedName>
        <fullName evidence="1">Uncharacterized protein</fullName>
    </submittedName>
</protein>
<sequence>MTSAFFHGVIEDWLQDPQTMLACGRWGDGAVSEIIPGGRARLLPARYPGCFVGVREIRLDDGPHHLHIDLGRVHRVSYAIAPSVCLAFKPALEVRLLTLGPGGAPTDRWSMSLMPDCPYRGERMDEAMVRRFIERLRTHARRAPELVELSVEPDVRQGPQGPHLLKLLCEAAGRPHAGWDDVIRILAPASDHPPPLDAPEPLCLPLLREALALRDASLVIYRERTLVEFQTEKLDGIHRYEEQGHVSWQIGSLRDHHCHLALGAVSRVLFSAEPVSCQGGGLNYTIWFLTAGPSGNPWRRDGYFSVVLNRPYTGDASRPEVIRPVLDMYGRYRQEPWVQADVQFVKVLEQGPPSRRQPLATASGSS</sequence>
<dbReference type="AlphaFoldDB" id="A0A7H0HJ07"/>
<dbReference type="Proteomes" id="UP000516057">
    <property type="component" value="Chromosome"/>
</dbReference>
<dbReference type="RefSeq" id="WP_187737504.1">
    <property type="nucleotide sequence ID" value="NZ_CP060790.1"/>
</dbReference>
<organism evidence="1 2">
    <name type="scientific">Paenacidovorax monticola</name>
    <dbReference type="NCBI Taxonomy" id="1926868"/>
    <lineage>
        <taxon>Bacteria</taxon>
        <taxon>Pseudomonadati</taxon>
        <taxon>Pseudomonadota</taxon>
        <taxon>Betaproteobacteria</taxon>
        <taxon>Burkholderiales</taxon>
        <taxon>Comamonadaceae</taxon>
        <taxon>Paenacidovorax</taxon>
    </lineage>
</organism>
<gene>
    <name evidence="1" type="ORF">H9L24_06725</name>
</gene>
<evidence type="ECO:0000313" key="1">
    <source>
        <dbReference type="EMBL" id="QNP60523.1"/>
    </source>
</evidence>
<reference evidence="1 2" key="1">
    <citation type="submission" date="2020-08" db="EMBL/GenBank/DDBJ databases">
        <title>Genome sequence of Acidovorax monticola KACC 19171T.</title>
        <authorList>
            <person name="Hyun D.-W."/>
            <person name="Bae J.-W."/>
        </authorList>
    </citation>
    <scope>NUCLEOTIDE SEQUENCE [LARGE SCALE GENOMIC DNA]</scope>
    <source>
        <strain evidence="1 2">KACC 19171</strain>
    </source>
</reference>